<accession>A0ABN6I8E3</accession>
<reference evidence="1 2" key="1">
    <citation type="submission" date="2021-07" db="EMBL/GenBank/DDBJ databases">
        <title>Novel Helicobacter sp. Isolated from a cat.</title>
        <authorList>
            <person name="Rimbara E."/>
            <person name="Suzuki M."/>
        </authorList>
    </citation>
    <scope>NUCLEOTIDE SEQUENCE [LARGE SCALE GENOMIC DNA]</scope>
    <source>
        <strain evidence="2">NHP19-012</strain>
    </source>
</reference>
<evidence type="ECO:0000313" key="2">
    <source>
        <dbReference type="Proteomes" id="UP000826146"/>
    </source>
</evidence>
<organism evidence="1 2">
    <name type="scientific">Helicobacter gastrofelis</name>
    <dbReference type="NCBI Taxonomy" id="2849642"/>
    <lineage>
        <taxon>Bacteria</taxon>
        <taxon>Pseudomonadati</taxon>
        <taxon>Campylobacterota</taxon>
        <taxon>Epsilonproteobacteria</taxon>
        <taxon>Campylobacterales</taxon>
        <taxon>Helicobacteraceae</taxon>
        <taxon>Helicobacter</taxon>
    </lineage>
</organism>
<name>A0ABN6I8E3_9HELI</name>
<evidence type="ECO:0000313" key="1">
    <source>
        <dbReference type="EMBL" id="BCZ19718.1"/>
    </source>
</evidence>
<proteinExistence type="predicted"/>
<protein>
    <submittedName>
        <fullName evidence="1">Uncharacterized protein</fullName>
    </submittedName>
</protein>
<gene>
    <name evidence="1" type="ORF">NHP190012_13600</name>
</gene>
<sequence length="186" mass="21694">MGSTHYGQLEEFIFGQFENDTLNWHKCLDLVLSFLNLFVENKAKLNDCGMAAESIFPMILGKIQRIDATHKNLIIDFLDTIHRNRKYVCVFDTSEIRRFNKISESSPTPKPPLNLKNFKVKAIEIRNNPPFLPLIKALYQSNNEDVKEAIKEKLQDILNNRKKYRQTKASSKYCAWLEELAEELNK</sequence>
<dbReference type="EMBL" id="AP024819">
    <property type="protein sequence ID" value="BCZ19718.1"/>
    <property type="molecule type" value="Genomic_DNA"/>
</dbReference>
<keyword evidence="2" id="KW-1185">Reference proteome</keyword>
<dbReference type="Proteomes" id="UP000826146">
    <property type="component" value="Chromosome"/>
</dbReference>